<sequence length="328" mass="37620">MMKISFFNRIMKFAVNARKKSKGITLGEFIRSYADERRKEGEKIYEGRCGSVLGMLKHLETFGGSDIPLKKVDVETVKQFIDYLRSAHDLHKNMKAPGKLSDSTIHLKVNILKSVLREAVRRGLLDQNPFDRLPSSYKIHPHYKEKETLTMEDLITLKQTPCKTPQLKEAVLLSSLTGLRKSDILSLNHDDIIEIEGTPYIYKKIRKTQRWHKVPLSDLAYQILQQLEKDCKEPGGYFFSQLSCHHLSEHLKVWLEDCHITCKHFTFHSLRHTCASLLLAQGTDLYTISILLGHRNISTTQRYAHISEKRLASATHLLSHDLTAAVAC</sequence>
<evidence type="ECO:0000259" key="7">
    <source>
        <dbReference type="PROSITE" id="PS51900"/>
    </source>
</evidence>
<keyword evidence="3 5" id="KW-0238">DNA-binding</keyword>
<gene>
    <name evidence="8" type="ORF">F7D25_10345</name>
</gene>
<evidence type="ECO:0000259" key="6">
    <source>
        <dbReference type="PROSITE" id="PS51898"/>
    </source>
</evidence>
<evidence type="ECO:0000256" key="4">
    <source>
        <dbReference type="ARBA" id="ARBA00023172"/>
    </source>
</evidence>
<evidence type="ECO:0000256" key="5">
    <source>
        <dbReference type="PROSITE-ProRule" id="PRU01248"/>
    </source>
</evidence>
<feature type="domain" description="Core-binding (CB)" evidence="7">
    <location>
        <begin position="24"/>
        <end position="120"/>
    </location>
</feature>
<keyword evidence="4" id="KW-0233">DNA recombination</keyword>
<dbReference type="Pfam" id="PF00589">
    <property type="entry name" value="Phage_integrase"/>
    <property type="match status" value="1"/>
</dbReference>
<dbReference type="PROSITE" id="PS51900">
    <property type="entry name" value="CB"/>
    <property type="match status" value="1"/>
</dbReference>
<dbReference type="PROSITE" id="PS51898">
    <property type="entry name" value="TYR_RECOMBINASE"/>
    <property type="match status" value="1"/>
</dbReference>
<evidence type="ECO:0000313" key="9">
    <source>
        <dbReference type="Proteomes" id="UP000477980"/>
    </source>
</evidence>
<dbReference type="CDD" id="cd01185">
    <property type="entry name" value="INTN1_C_like"/>
    <property type="match status" value="1"/>
</dbReference>
<dbReference type="Gene3D" id="1.10.443.10">
    <property type="entry name" value="Intergrase catalytic core"/>
    <property type="match status" value="1"/>
</dbReference>
<dbReference type="InterPro" id="IPR002104">
    <property type="entry name" value="Integrase_catalytic"/>
</dbReference>
<dbReference type="Proteomes" id="UP000477980">
    <property type="component" value="Unassembled WGS sequence"/>
</dbReference>
<dbReference type="EMBL" id="VZAH01000098">
    <property type="protein sequence ID" value="MQP14794.1"/>
    <property type="molecule type" value="Genomic_DNA"/>
</dbReference>
<dbReference type="PANTHER" id="PTHR30349:SF41">
    <property type="entry name" value="INTEGRASE_RECOMBINASE PROTEIN MJ0367-RELATED"/>
    <property type="match status" value="1"/>
</dbReference>
<dbReference type="GO" id="GO:0003677">
    <property type="term" value="F:DNA binding"/>
    <property type="evidence" value="ECO:0007669"/>
    <property type="project" value="UniProtKB-UniRule"/>
</dbReference>
<comment type="caution">
    <text evidence="8">The sequence shown here is derived from an EMBL/GenBank/DDBJ whole genome shotgun (WGS) entry which is preliminary data.</text>
</comment>
<dbReference type="AlphaFoldDB" id="A0A6G1VQF0"/>
<dbReference type="InterPro" id="IPR050090">
    <property type="entry name" value="Tyrosine_recombinase_XerCD"/>
</dbReference>
<reference evidence="8 9" key="1">
    <citation type="submission" date="2019-09" db="EMBL/GenBank/DDBJ databases">
        <title>Distinct polysaccharide growth profiles of human intestinal Prevotella copri isolates.</title>
        <authorList>
            <person name="Fehlner-Peach H."/>
            <person name="Magnabosco C."/>
            <person name="Raghavan V."/>
            <person name="Scher J.U."/>
            <person name="Tett A."/>
            <person name="Cox L.M."/>
            <person name="Gottsegen C."/>
            <person name="Watters A."/>
            <person name="Wiltshire- Gordon J.D."/>
            <person name="Segata N."/>
            <person name="Bonneau R."/>
            <person name="Littman D.R."/>
        </authorList>
    </citation>
    <scope>NUCLEOTIDE SEQUENCE [LARGE SCALE GENOMIC DNA]</scope>
    <source>
        <strain evidence="9">iAA917</strain>
    </source>
</reference>
<dbReference type="InterPro" id="IPR011010">
    <property type="entry name" value="DNA_brk_join_enz"/>
</dbReference>
<dbReference type="RefSeq" id="WP_153090796.1">
    <property type="nucleotide sequence ID" value="NZ_VZAH01000098.1"/>
</dbReference>
<proteinExistence type="inferred from homology"/>
<evidence type="ECO:0000256" key="3">
    <source>
        <dbReference type="ARBA" id="ARBA00023125"/>
    </source>
</evidence>
<dbReference type="GO" id="GO:0006310">
    <property type="term" value="P:DNA recombination"/>
    <property type="evidence" value="ECO:0007669"/>
    <property type="project" value="UniProtKB-KW"/>
</dbReference>
<dbReference type="OrthoDB" id="9806835at2"/>
<name>A0A6G1VQF0_9BACT</name>
<accession>A0A6G1VQF0</accession>
<comment type="similarity">
    <text evidence="1">Belongs to the 'phage' integrase family.</text>
</comment>
<keyword evidence="2" id="KW-0229">DNA integration</keyword>
<dbReference type="GO" id="GO:0015074">
    <property type="term" value="P:DNA integration"/>
    <property type="evidence" value="ECO:0007669"/>
    <property type="project" value="UniProtKB-KW"/>
</dbReference>
<organism evidence="8 9">
    <name type="scientific">Segatella copri</name>
    <dbReference type="NCBI Taxonomy" id="165179"/>
    <lineage>
        <taxon>Bacteria</taxon>
        <taxon>Pseudomonadati</taxon>
        <taxon>Bacteroidota</taxon>
        <taxon>Bacteroidia</taxon>
        <taxon>Bacteroidales</taxon>
        <taxon>Prevotellaceae</taxon>
        <taxon>Segatella</taxon>
    </lineage>
</organism>
<dbReference type="InterPro" id="IPR044068">
    <property type="entry name" value="CB"/>
</dbReference>
<dbReference type="Gene3D" id="1.10.150.130">
    <property type="match status" value="1"/>
</dbReference>
<evidence type="ECO:0000256" key="2">
    <source>
        <dbReference type="ARBA" id="ARBA00022908"/>
    </source>
</evidence>
<evidence type="ECO:0000313" key="8">
    <source>
        <dbReference type="EMBL" id="MQP14794.1"/>
    </source>
</evidence>
<dbReference type="PANTHER" id="PTHR30349">
    <property type="entry name" value="PHAGE INTEGRASE-RELATED"/>
    <property type="match status" value="1"/>
</dbReference>
<dbReference type="SUPFAM" id="SSF56349">
    <property type="entry name" value="DNA breaking-rejoining enzymes"/>
    <property type="match status" value="1"/>
</dbReference>
<dbReference type="InterPro" id="IPR013762">
    <property type="entry name" value="Integrase-like_cat_sf"/>
</dbReference>
<feature type="domain" description="Tyr recombinase" evidence="6">
    <location>
        <begin position="144"/>
        <end position="316"/>
    </location>
</feature>
<dbReference type="InterPro" id="IPR025269">
    <property type="entry name" value="SAM-like_dom"/>
</dbReference>
<evidence type="ECO:0000256" key="1">
    <source>
        <dbReference type="ARBA" id="ARBA00008857"/>
    </source>
</evidence>
<dbReference type="Pfam" id="PF13102">
    <property type="entry name" value="Phage_int_SAM_5"/>
    <property type="match status" value="1"/>
</dbReference>
<protein>
    <submittedName>
        <fullName evidence="8">Site-specific integrase</fullName>
    </submittedName>
</protein>
<dbReference type="InterPro" id="IPR010998">
    <property type="entry name" value="Integrase_recombinase_N"/>
</dbReference>